<name>U1Y6J1_ANEAE</name>
<dbReference type="AlphaFoldDB" id="U1Y6J1"/>
<protein>
    <submittedName>
        <fullName evidence="2">Uncharacterized protein</fullName>
    </submittedName>
</protein>
<dbReference type="RefSeq" id="WP_021624937.1">
    <property type="nucleotide sequence ID" value="NZ_KE952920.1"/>
</dbReference>
<comment type="caution">
    <text evidence="2">The sequence shown here is derived from an EMBL/GenBank/DDBJ whole genome shotgun (WGS) entry which is preliminary data.</text>
</comment>
<keyword evidence="3" id="KW-1185">Reference proteome</keyword>
<feature type="compositionally biased region" description="Basic and acidic residues" evidence="1">
    <location>
        <begin position="91"/>
        <end position="100"/>
    </location>
</feature>
<evidence type="ECO:0000256" key="1">
    <source>
        <dbReference type="SAM" id="MobiDB-lite"/>
    </source>
</evidence>
<organism evidence="2 3">
    <name type="scientific">Aneurinibacillus aneurinilyticus ATCC 12856</name>
    <dbReference type="NCBI Taxonomy" id="649747"/>
    <lineage>
        <taxon>Bacteria</taxon>
        <taxon>Bacillati</taxon>
        <taxon>Bacillota</taxon>
        <taxon>Bacilli</taxon>
        <taxon>Bacillales</taxon>
        <taxon>Paenibacillaceae</taxon>
        <taxon>Aneurinibacillus group</taxon>
        <taxon>Aneurinibacillus</taxon>
    </lineage>
</organism>
<dbReference type="GeneID" id="92841835"/>
<sequence length="151" mass="16144">MPVQIIVNGENATQAIQEFAILSAAFKGQVVSASTSVSEEPKAEELNSEASVPASEEPKPHQRRTNTTSKKDETPKEAPATTQPEPEESQDSDKAEAVPDVVELRAKAKEKGSTAEGKKAIKALLDKFGSKSISDVPEEKRAAFLAALEEI</sequence>
<gene>
    <name evidence="2" type="ORF">HMPREF0083_05333</name>
</gene>
<evidence type="ECO:0000313" key="3">
    <source>
        <dbReference type="Proteomes" id="UP000016511"/>
    </source>
</evidence>
<evidence type="ECO:0000313" key="2">
    <source>
        <dbReference type="EMBL" id="ERI06491.1"/>
    </source>
</evidence>
<feature type="region of interest" description="Disordered" evidence="1">
    <location>
        <begin position="30"/>
        <end position="100"/>
    </location>
</feature>
<dbReference type="eggNOG" id="ENOG5033P4N">
    <property type="taxonomic scope" value="Bacteria"/>
</dbReference>
<dbReference type="PATRIC" id="fig|649747.3.peg.4802"/>
<dbReference type="HOGENOM" id="CLU_1727563_0_0_9"/>
<dbReference type="Proteomes" id="UP000016511">
    <property type="component" value="Unassembled WGS sequence"/>
</dbReference>
<accession>U1Y6J1</accession>
<reference evidence="2 3" key="1">
    <citation type="submission" date="2013-08" db="EMBL/GenBank/DDBJ databases">
        <authorList>
            <person name="Weinstock G."/>
            <person name="Sodergren E."/>
            <person name="Wylie T."/>
            <person name="Fulton L."/>
            <person name="Fulton R."/>
            <person name="Fronick C."/>
            <person name="O'Laughlin M."/>
            <person name="Godfrey J."/>
            <person name="Miner T."/>
            <person name="Herter B."/>
            <person name="Appelbaum E."/>
            <person name="Cordes M."/>
            <person name="Lek S."/>
            <person name="Wollam A."/>
            <person name="Pepin K.H."/>
            <person name="Palsikar V.B."/>
            <person name="Mitreva M."/>
            <person name="Wilson R.K."/>
        </authorList>
    </citation>
    <scope>NUCLEOTIDE SEQUENCE [LARGE SCALE GENOMIC DNA]</scope>
    <source>
        <strain evidence="2 3">ATCC 12856</strain>
    </source>
</reference>
<dbReference type="EMBL" id="AWSJ01000322">
    <property type="protein sequence ID" value="ERI06491.1"/>
    <property type="molecule type" value="Genomic_DNA"/>
</dbReference>
<dbReference type="STRING" id="649747.HMPREF0083_05333"/>
<proteinExistence type="predicted"/>